<gene>
    <name evidence="2" type="ORF">GPA21_16505</name>
</gene>
<organism evidence="2 3">
    <name type="scientific">Azoarcus taiwanensis</name>
    <dbReference type="NCBI Taxonomy" id="666964"/>
    <lineage>
        <taxon>Bacteria</taxon>
        <taxon>Pseudomonadati</taxon>
        <taxon>Pseudomonadota</taxon>
        <taxon>Betaproteobacteria</taxon>
        <taxon>Rhodocyclales</taxon>
        <taxon>Zoogloeaceae</taxon>
        <taxon>Azoarcus</taxon>
    </lineage>
</organism>
<dbReference type="RefSeq" id="WP_168989220.1">
    <property type="nucleotide sequence ID" value="NZ_CAWPHM010000035.1"/>
</dbReference>
<sequence>MSKGERKSLRKTYRKELVKRTLVIKIAAAWVITVPCAAVMSAFLFYTIKGFMLS</sequence>
<feature type="transmembrane region" description="Helical" evidence="1">
    <location>
        <begin position="21"/>
        <end position="48"/>
    </location>
</feature>
<evidence type="ECO:0000256" key="1">
    <source>
        <dbReference type="SAM" id="Phobius"/>
    </source>
</evidence>
<reference evidence="2" key="1">
    <citation type="submission" date="2019-12" db="EMBL/GenBank/DDBJ databases">
        <title>Comparative genomics gives insights into the taxonomy of the Azoarcus-Aromatoleum group and reveals separate origins of nif in the plant-associated Azoarcus and non-plant-associated Aromatoleum sub-groups.</title>
        <authorList>
            <person name="Lafos M."/>
            <person name="Maluk M."/>
            <person name="Batista M."/>
            <person name="Junghare M."/>
            <person name="Carmona M."/>
            <person name="Faoro H."/>
            <person name="Cruz L.M."/>
            <person name="Battistoni F."/>
            <person name="De Souza E."/>
            <person name="Pedrosa F."/>
            <person name="Chen W.-M."/>
            <person name="Poole P.S."/>
            <person name="Dixon R.A."/>
            <person name="James E.K."/>
        </authorList>
    </citation>
    <scope>NUCLEOTIDE SEQUENCE</scope>
    <source>
        <strain evidence="2">NSC3</strain>
    </source>
</reference>
<accession>A0A972F9D9</accession>
<evidence type="ECO:0000313" key="2">
    <source>
        <dbReference type="EMBL" id="NMG04557.1"/>
    </source>
</evidence>
<keyword evidence="1" id="KW-0472">Membrane</keyword>
<name>A0A972F9D9_9RHOO</name>
<dbReference type="Proteomes" id="UP000599523">
    <property type="component" value="Unassembled WGS sequence"/>
</dbReference>
<evidence type="ECO:0000313" key="3">
    <source>
        <dbReference type="Proteomes" id="UP000599523"/>
    </source>
</evidence>
<keyword evidence="1" id="KW-1133">Transmembrane helix</keyword>
<dbReference type="AlphaFoldDB" id="A0A972F9D9"/>
<protein>
    <submittedName>
        <fullName evidence="2">Uncharacterized protein</fullName>
    </submittedName>
</protein>
<keyword evidence="3" id="KW-1185">Reference proteome</keyword>
<keyword evidence="1" id="KW-0812">Transmembrane</keyword>
<dbReference type="EMBL" id="WTVM01000131">
    <property type="protein sequence ID" value="NMG04557.1"/>
    <property type="molecule type" value="Genomic_DNA"/>
</dbReference>
<comment type="caution">
    <text evidence="2">The sequence shown here is derived from an EMBL/GenBank/DDBJ whole genome shotgun (WGS) entry which is preliminary data.</text>
</comment>
<proteinExistence type="predicted"/>